<organism evidence="2 3">
    <name type="scientific">Frigoriglobus tundricola</name>
    <dbReference type="NCBI Taxonomy" id="2774151"/>
    <lineage>
        <taxon>Bacteria</taxon>
        <taxon>Pseudomonadati</taxon>
        <taxon>Planctomycetota</taxon>
        <taxon>Planctomycetia</taxon>
        <taxon>Gemmatales</taxon>
        <taxon>Gemmataceae</taxon>
        <taxon>Frigoriglobus</taxon>
    </lineage>
</organism>
<dbReference type="Proteomes" id="UP000503447">
    <property type="component" value="Chromosome"/>
</dbReference>
<proteinExistence type="predicted"/>
<dbReference type="KEGG" id="ftj:FTUN_5384"/>
<dbReference type="EMBL" id="CP053452">
    <property type="protein sequence ID" value="QJW97804.1"/>
    <property type="molecule type" value="Genomic_DNA"/>
</dbReference>
<sequence length="61" mass="6795">MNAARRERKNARRDAGPHPERRKNERGYESVGLVLKFRPGAGSGPSNSLVAQAAHFPELWP</sequence>
<dbReference type="AlphaFoldDB" id="A0A6M5YWG7"/>
<evidence type="ECO:0000313" key="2">
    <source>
        <dbReference type="EMBL" id="QJW97804.1"/>
    </source>
</evidence>
<evidence type="ECO:0000256" key="1">
    <source>
        <dbReference type="SAM" id="MobiDB-lite"/>
    </source>
</evidence>
<evidence type="ECO:0000313" key="3">
    <source>
        <dbReference type="Proteomes" id="UP000503447"/>
    </source>
</evidence>
<keyword evidence="3" id="KW-1185">Reference proteome</keyword>
<protein>
    <submittedName>
        <fullName evidence="2">Uncharacterized protein</fullName>
    </submittedName>
</protein>
<reference evidence="3" key="1">
    <citation type="submission" date="2020-05" db="EMBL/GenBank/DDBJ databases">
        <title>Frigoriglobus tundricola gen. nov., sp. nov., a psychrotolerant cellulolytic planctomycete of the family Gemmataceae with two divergent copies of 16S rRNA gene.</title>
        <authorList>
            <person name="Kulichevskaya I.S."/>
            <person name="Ivanova A.A."/>
            <person name="Naumoff D.G."/>
            <person name="Beletsky A.V."/>
            <person name="Rijpstra W.I.C."/>
            <person name="Sinninghe Damste J.S."/>
            <person name="Mardanov A.V."/>
            <person name="Ravin N.V."/>
            <person name="Dedysh S.N."/>
        </authorList>
    </citation>
    <scope>NUCLEOTIDE SEQUENCE [LARGE SCALE GENOMIC DNA]</scope>
    <source>
        <strain evidence="3">PL17</strain>
    </source>
</reference>
<name>A0A6M5YWG7_9BACT</name>
<feature type="compositionally biased region" description="Basic residues" evidence="1">
    <location>
        <begin position="1"/>
        <end position="11"/>
    </location>
</feature>
<feature type="region of interest" description="Disordered" evidence="1">
    <location>
        <begin position="1"/>
        <end position="29"/>
    </location>
</feature>
<accession>A0A6M5YWG7</accession>
<gene>
    <name evidence="2" type="ORF">FTUN_5384</name>
</gene>
<feature type="compositionally biased region" description="Basic and acidic residues" evidence="1">
    <location>
        <begin position="12"/>
        <end position="28"/>
    </location>
</feature>